<dbReference type="InterPro" id="IPR025235">
    <property type="entry name" value="DUF4178"/>
</dbReference>
<dbReference type="Pfam" id="PF21344">
    <property type="entry name" value="Zn_ribbon_LysW"/>
    <property type="match status" value="1"/>
</dbReference>
<sequence length="453" mass="50843">MEHERFALNSGRKRPAYTPKNIRCPHCGAGLTIKDEQSELVVCEYCGSHLNVSRDEMEVLGKGASRKWEFPLKIGDSFRYNNARYEIIARMVFIEDGDETEASRQYLLYNPYHGTLWLDDYQGQYSLSMDTHVMPVEDPFSKRRGDLLKTHDDQAWVMEGAGTYELVYVDGALPWIAQIGDQAEYAEFLNKSNPKLQYEAQRIAGEIEYGKGESLSLAQVRQALGKPDFLKTEGTGKAAQRAVSVDNVVSARRGFTFAFVVITIALIVNGFAYMVASSQGRRVLEQNFTAQELTAETISEPFIVRKDNDILKITANANLDNAWMALDIGVVRQDDDPIRNEDMLLHVDDADMSYYHGTEGGESWSEGSRSSSSYIQIPQKGTYKLMVHAVSNSGETETATQAEHSATIRVYSGALVPYYSMLMAIVSAIMLVGTFAMYHKWKHGDEDDDDDDD</sequence>
<dbReference type="Proteomes" id="UP000030700">
    <property type="component" value="Unassembled WGS sequence"/>
</dbReference>
<dbReference type="STRING" id="1499966.U14_05925"/>
<feature type="transmembrane region" description="Helical" evidence="1">
    <location>
        <begin position="254"/>
        <end position="276"/>
    </location>
</feature>
<keyword evidence="1" id="KW-1133">Transmembrane helix</keyword>
<keyword evidence="4" id="KW-1185">Reference proteome</keyword>
<feature type="transmembrane region" description="Helical" evidence="1">
    <location>
        <begin position="418"/>
        <end position="438"/>
    </location>
</feature>
<dbReference type="Pfam" id="PF13785">
    <property type="entry name" value="DUF4178"/>
    <property type="match status" value="1"/>
</dbReference>
<reference evidence="3" key="1">
    <citation type="journal article" date="2015" name="PeerJ">
        <title>First genomic representation of candidate bacterial phylum KSB3 points to enhanced environmental sensing as a trigger of wastewater bulking.</title>
        <authorList>
            <person name="Sekiguchi Y."/>
            <person name="Ohashi A."/>
            <person name="Parks D.H."/>
            <person name="Yamauchi T."/>
            <person name="Tyson G.W."/>
            <person name="Hugenholtz P."/>
        </authorList>
    </citation>
    <scope>NUCLEOTIDE SEQUENCE [LARGE SCALE GENOMIC DNA]</scope>
</reference>
<dbReference type="AlphaFoldDB" id="A0A081BTA7"/>
<gene>
    <name evidence="3" type="ORF">U14_05925</name>
</gene>
<name>A0A081BTA7_9BACT</name>
<accession>A0A081BTA7</accession>
<dbReference type="EMBL" id="DF820462">
    <property type="protein sequence ID" value="GAK54638.1"/>
    <property type="molecule type" value="Genomic_DNA"/>
</dbReference>
<proteinExistence type="predicted"/>
<keyword evidence="1" id="KW-0812">Transmembrane</keyword>
<dbReference type="InterPro" id="IPR005906">
    <property type="entry name" value="LysW"/>
</dbReference>
<protein>
    <recommendedName>
        <fullName evidence="2">DUF4178 domain-containing protein</fullName>
    </recommendedName>
</protein>
<evidence type="ECO:0000256" key="1">
    <source>
        <dbReference type="SAM" id="Phobius"/>
    </source>
</evidence>
<dbReference type="HOGENOM" id="CLU_643696_0_0_0"/>
<evidence type="ECO:0000313" key="3">
    <source>
        <dbReference type="EMBL" id="GAK54638.1"/>
    </source>
</evidence>
<evidence type="ECO:0000259" key="2">
    <source>
        <dbReference type="Pfam" id="PF13785"/>
    </source>
</evidence>
<organism evidence="3">
    <name type="scientific">Candidatus Moduliflexus flocculans</name>
    <dbReference type="NCBI Taxonomy" id="1499966"/>
    <lineage>
        <taxon>Bacteria</taxon>
        <taxon>Candidatus Moduliflexota</taxon>
        <taxon>Candidatus Moduliflexia</taxon>
        <taxon>Candidatus Moduliflexales</taxon>
        <taxon>Candidatus Moduliflexaceae</taxon>
    </lineage>
</organism>
<keyword evidence="1" id="KW-0472">Membrane</keyword>
<feature type="domain" description="DUF4178" evidence="2">
    <location>
        <begin position="73"/>
        <end position="216"/>
    </location>
</feature>
<evidence type="ECO:0000313" key="4">
    <source>
        <dbReference type="Proteomes" id="UP000030700"/>
    </source>
</evidence>